<accession>A0A9P3LHQ4</accession>
<dbReference type="CDD" id="cd06578">
    <property type="entry name" value="HemD"/>
    <property type="match status" value="1"/>
</dbReference>
<protein>
    <submittedName>
        <fullName evidence="2">Tetrapyrrole biosynthesis uroporphyrinogen III synthase</fullName>
    </submittedName>
</protein>
<evidence type="ECO:0000313" key="3">
    <source>
        <dbReference type="Proteomes" id="UP000703269"/>
    </source>
</evidence>
<dbReference type="Pfam" id="PF02602">
    <property type="entry name" value="HEM4"/>
    <property type="match status" value="1"/>
</dbReference>
<comment type="caution">
    <text evidence="2">The sequence shown here is derived from an EMBL/GenBank/DDBJ whole genome shotgun (WGS) entry which is preliminary data.</text>
</comment>
<dbReference type="InterPro" id="IPR036108">
    <property type="entry name" value="4pyrrol_syn_uPrphyn_synt_sf"/>
</dbReference>
<dbReference type="InterPro" id="IPR039793">
    <property type="entry name" value="UROS/Hem4"/>
</dbReference>
<sequence length="287" mass="30980">MSNVLLLRAPAADVPDKYEAACRAAQYHPVCVPVLETVLVNGPQLDDTIRKGPQQASLSGVIVTSARACEAWREAVLRLAREAGNADWTTVPFYAVGEATATALRDIREATGGSPLAPKDVRGGAESGTSEKLAHFILQDLPPSDSPRRLLYLTGDKNRDVLPGILRDGGVELQSLQVYATQGSSQFASDLEKAMASVPSERKDWWIVFFAPSAAEFVTPILRKHFTIPDADSTSFSTKIAAIGPTTQEFLANKLRIRVDVVAPKPSPDALVSGLRAFDSEKERPKT</sequence>
<dbReference type="Proteomes" id="UP000703269">
    <property type="component" value="Unassembled WGS sequence"/>
</dbReference>
<dbReference type="PANTHER" id="PTHR12390">
    <property type="entry name" value="UROPORPHYRINOGEN III SYNTHASE"/>
    <property type="match status" value="1"/>
</dbReference>
<gene>
    <name evidence="2" type="ORF">PsYK624_117610</name>
</gene>
<keyword evidence="3" id="KW-1185">Reference proteome</keyword>
<feature type="domain" description="Tetrapyrrole biosynthesis uroporphyrinogen III synthase" evidence="1">
    <location>
        <begin position="16"/>
        <end position="272"/>
    </location>
</feature>
<dbReference type="SUPFAM" id="SSF69618">
    <property type="entry name" value="HemD-like"/>
    <property type="match status" value="1"/>
</dbReference>
<dbReference type="GO" id="GO:0005829">
    <property type="term" value="C:cytosol"/>
    <property type="evidence" value="ECO:0007669"/>
    <property type="project" value="TreeGrafter"/>
</dbReference>
<organism evidence="2 3">
    <name type="scientific">Phanerochaete sordida</name>
    <dbReference type="NCBI Taxonomy" id="48140"/>
    <lineage>
        <taxon>Eukaryota</taxon>
        <taxon>Fungi</taxon>
        <taxon>Dikarya</taxon>
        <taxon>Basidiomycota</taxon>
        <taxon>Agaricomycotina</taxon>
        <taxon>Agaricomycetes</taxon>
        <taxon>Polyporales</taxon>
        <taxon>Phanerochaetaceae</taxon>
        <taxon>Phanerochaete</taxon>
    </lineage>
</organism>
<dbReference type="GO" id="GO:0006780">
    <property type="term" value="P:uroporphyrinogen III biosynthetic process"/>
    <property type="evidence" value="ECO:0007669"/>
    <property type="project" value="InterPro"/>
</dbReference>
<dbReference type="PANTHER" id="PTHR12390:SF0">
    <property type="entry name" value="UROPORPHYRINOGEN-III SYNTHASE"/>
    <property type="match status" value="1"/>
</dbReference>
<dbReference type="OrthoDB" id="5595751at2759"/>
<dbReference type="AlphaFoldDB" id="A0A9P3LHQ4"/>
<dbReference type="InterPro" id="IPR003754">
    <property type="entry name" value="4pyrrol_synth_uPrphyn_synth"/>
</dbReference>
<reference evidence="2 3" key="1">
    <citation type="submission" date="2021-08" db="EMBL/GenBank/DDBJ databases">
        <title>Draft Genome Sequence of Phanerochaete sordida strain YK-624.</title>
        <authorList>
            <person name="Mori T."/>
            <person name="Dohra H."/>
            <person name="Suzuki T."/>
            <person name="Kawagishi H."/>
            <person name="Hirai H."/>
        </authorList>
    </citation>
    <scope>NUCLEOTIDE SEQUENCE [LARGE SCALE GENOMIC DNA]</scope>
    <source>
        <strain evidence="2 3">YK-624</strain>
    </source>
</reference>
<evidence type="ECO:0000259" key="1">
    <source>
        <dbReference type="Pfam" id="PF02602"/>
    </source>
</evidence>
<name>A0A9P3LHQ4_9APHY</name>
<proteinExistence type="predicted"/>
<evidence type="ECO:0000313" key="2">
    <source>
        <dbReference type="EMBL" id="GJE95575.1"/>
    </source>
</evidence>
<dbReference type="EMBL" id="BPQB01000050">
    <property type="protein sequence ID" value="GJE95575.1"/>
    <property type="molecule type" value="Genomic_DNA"/>
</dbReference>
<dbReference type="Gene3D" id="3.40.50.10090">
    <property type="match status" value="2"/>
</dbReference>
<dbReference type="GO" id="GO:0004852">
    <property type="term" value="F:uroporphyrinogen-III synthase activity"/>
    <property type="evidence" value="ECO:0007669"/>
    <property type="project" value="InterPro"/>
</dbReference>